<feature type="compositionally biased region" description="Basic and acidic residues" evidence="1">
    <location>
        <begin position="1"/>
        <end position="12"/>
    </location>
</feature>
<dbReference type="EMBL" id="JAAALK010000086">
    <property type="protein sequence ID" value="KAG8082468.1"/>
    <property type="molecule type" value="Genomic_DNA"/>
</dbReference>
<reference evidence="2" key="2">
    <citation type="submission" date="2021-02" db="EMBL/GenBank/DDBJ databases">
        <authorList>
            <person name="Kimball J.A."/>
            <person name="Haas M.W."/>
            <person name="Macchietto M."/>
            <person name="Kono T."/>
            <person name="Duquette J."/>
            <person name="Shao M."/>
        </authorList>
    </citation>
    <scope>NUCLEOTIDE SEQUENCE</scope>
    <source>
        <tissue evidence="2">Fresh leaf tissue</tissue>
    </source>
</reference>
<proteinExistence type="predicted"/>
<comment type="caution">
    <text evidence="2">The sequence shown here is derived from an EMBL/GenBank/DDBJ whole genome shotgun (WGS) entry which is preliminary data.</text>
</comment>
<feature type="region of interest" description="Disordered" evidence="1">
    <location>
        <begin position="1"/>
        <end position="56"/>
    </location>
</feature>
<dbReference type="Proteomes" id="UP000729402">
    <property type="component" value="Unassembled WGS sequence"/>
</dbReference>
<sequence>MLLSDAERDPLRRNGRRTYDAGAARFTRANPILMKQTREDHGHRHRPSTTTDSKLEARELQCTAVA</sequence>
<name>A0A8J5SXA2_ZIZPA</name>
<evidence type="ECO:0000313" key="3">
    <source>
        <dbReference type="Proteomes" id="UP000729402"/>
    </source>
</evidence>
<organism evidence="2 3">
    <name type="scientific">Zizania palustris</name>
    <name type="common">Northern wild rice</name>
    <dbReference type="NCBI Taxonomy" id="103762"/>
    <lineage>
        <taxon>Eukaryota</taxon>
        <taxon>Viridiplantae</taxon>
        <taxon>Streptophyta</taxon>
        <taxon>Embryophyta</taxon>
        <taxon>Tracheophyta</taxon>
        <taxon>Spermatophyta</taxon>
        <taxon>Magnoliopsida</taxon>
        <taxon>Liliopsida</taxon>
        <taxon>Poales</taxon>
        <taxon>Poaceae</taxon>
        <taxon>BOP clade</taxon>
        <taxon>Oryzoideae</taxon>
        <taxon>Oryzeae</taxon>
        <taxon>Zizaniinae</taxon>
        <taxon>Zizania</taxon>
    </lineage>
</organism>
<accession>A0A8J5SXA2</accession>
<evidence type="ECO:0000313" key="2">
    <source>
        <dbReference type="EMBL" id="KAG8082468.1"/>
    </source>
</evidence>
<gene>
    <name evidence="2" type="ORF">GUJ93_ZPchr0014g46873</name>
</gene>
<evidence type="ECO:0000256" key="1">
    <source>
        <dbReference type="SAM" id="MobiDB-lite"/>
    </source>
</evidence>
<reference evidence="2" key="1">
    <citation type="journal article" date="2021" name="bioRxiv">
        <title>Whole Genome Assembly and Annotation of Northern Wild Rice, Zizania palustris L., Supports a Whole Genome Duplication in the Zizania Genus.</title>
        <authorList>
            <person name="Haas M."/>
            <person name="Kono T."/>
            <person name="Macchietto M."/>
            <person name="Millas R."/>
            <person name="McGilp L."/>
            <person name="Shao M."/>
            <person name="Duquette J."/>
            <person name="Hirsch C.N."/>
            <person name="Kimball J."/>
        </authorList>
    </citation>
    <scope>NUCLEOTIDE SEQUENCE</scope>
    <source>
        <tissue evidence="2">Fresh leaf tissue</tissue>
    </source>
</reference>
<protein>
    <submittedName>
        <fullName evidence="2">Uncharacterized protein</fullName>
    </submittedName>
</protein>
<keyword evidence="3" id="KW-1185">Reference proteome</keyword>
<dbReference type="AlphaFoldDB" id="A0A8J5SXA2"/>